<sequence>WVKASASGRGGANRQRAGFVSKLALTCSQVGRHCAADASWQKNRQGLLHEVQAQTGEFR</sequence>
<comment type="caution">
    <text evidence="1">The sequence shown here is derived from an EMBL/GenBank/DDBJ whole genome shotgun (WGS) entry which is preliminary data.</text>
</comment>
<organism evidence="1 2">
    <name type="scientific">Cupriavidus necator</name>
    <name type="common">Alcaligenes eutrophus</name>
    <name type="synonym">Ralstonia eutropha</name>
    <dbReference type="NCBI Taxonomy" id="106590"/>
    <lineage>
        <taxon>Bacteria</taxon>
        <taxon>Pseudomonadati</taxon>
        <taxon>Pseudomonadota</taxon>
        <taxon>Betaproteobacteria</taxon>
        <taxon>Burkholderiales</taxon>
        <taxon>Burkholderiaceae</taxon>
        <taxon>Cupriavidus</taxon>
    </lineage>
</organism>
<dbReference type="AlphaFoldDB" id="A0A367PA66"/>
<dbReference type="EMBL" id="QDHA01000120">
    <property type="protein sequence ID" value="RCJ03936.1"/>
    <property type="molecule type" value="Genomic_DNA"/>
</dbReference>
<gene>
    <name evidence="1" type="ORF">DDK22_34535</name>
</gene>
<dbReference type="Proteomes" id="UP000253501">
    <property type="component" value="Unassembled WGS sequence"/>
</dbReference>
<proteinExistence type="predicted"/>
<accession>A0A367PA66</accession>
<feature type="non-terminal residue" evidence="1">
    <location>
        <position position="1"/>
    </location>
</feature>
<reference evidence="1 2" key="1">
    <citation type="submission" date="2018-04" db="EMBL/GenBank/DDBJ databases">
        <title>Cupriavidus necator CR12 genome sequencing and assembly.</title>
        <authorList>
            <person name="Ben Fekih I."/>
            <person name="Mazhar H.S."/>
            <person name="Bello S.K."/>
            <person name="Rensing C."/>
        </authorList>
    </citation>
    <scope>NUCLEOTIDE SEQUENCE [LARGE SCALE GENOMIC DNA]</scope>
    <source>
        <strain evidence="1 2">CR12</strain>
    </source>
</reference>
<evidence type="ECO:0000313" key="1">
    <source>
        <dbReference type="EMBL" id="RCJ03936.1"/>
    </source>
</evidence>
<evidence type="ECO:0000313" key="2">
    <source>
        <dbReference type="Proteomes" id="UP000253501"/>
    </source>
</evidence>
<name>A0A367PA66_CUPNE</name>
<protein>
    <submittedName>
        <fullName evidence="1">Uncharacterized protein</fullName>
    </submittedName>
</protein>